<reference evidence="2" key="1">
    <citation type="submission" date="2021-10" db="EMBL/GenBank/DDBJ databases">
        <title>Tropical sea cucumber genome reveals ecological adaptation and Cuvierian tubules defense mechanism.</title>
        <authorList>
            <person name="Chen T."/>
        </authorList>
    </citation>
    <scope>NUCLEOTIDE SEQUENCE</scope>
    <source>
        <strain evidence="2">Nanhai2018</strain>
        <tissue evidence="2">Muscle</tissue>
    </source>
</reference>
<gene>
    <name evidence="2" type="ORF">HOLleu_24224</name>
</gene>
<feature type="region of interest" description="Disordered" evidence="1">
    <location>
        <begin position="47"/>
        <end position="69"/>
    </location>
</feature>
<proteinExistence type="predicted"/>
<protein>
    <submittedName>
        <fullName evidence="2">Uncharacterized protein</fullName>
    </submittedName>
</protein>
<evidence type="ECO:0000256" key="1">
    <source>
        <dbReference type="SAM" id="MobiDB-lite"/>
    </source>
</evidence>
<keyword evidence="3" id="KW-1185">Reference proteome</keyword>
<accession>A0A9Q1H661</accession>
<comment type="caution">
    <text evidence="2">The sequence shown here is derived from an EMBL/GenBank/DDBJ whole genome shotgun (WGS) entry which is preliminary data.</text>
</comment>
<dbReference type="AlphaFoldDB" id="A0A9Q1H661"/>
<dbReference type="PANTHER" id="PTHR45823:SF1">
    <property type="entry name" value="T-SNARE COILED-COIL HOMOLOGY DOMAIN-CONTAINING PROTEIN"/>
    <property type="match status" value="1"/>
</dbReference>
<name>A0A9Q1H661_HOLLE</name>
<feature type="region of interest" description="Disordered" evidence="1">
    <location>
        <begin position="16"/>
        <end position="35"/>
    </location>
</feature>
<evidence type="ECO:0000313" key="2">
    <source>
        <dbReference type="EMBL" id="KAJ8033856.1"/>
    </source>
</evidence>
<feature type="compositionally biased region" description="Polar residues" evidence="1">
    <location>
        <begin position="47"/>
        <end position="56"/>
    </location>
</feature>
<dbReference type="PANTHER" id="PTHR45823">
    <property type="entry name" value="T-SNARE COILED-COIL HOMOLOGY DOMAIN-CONTAINING PROTEIN"/>
    <property type="match status" value="1"/>
</dbReference>
<dbReference type="Proteomes" id="UP001152320">
    <property type="component" value="Chromosome 11"/>
</dbReference>
<dbReference type="EMBL" id="JAIZAY010000011">
    <property type="protein sequence ID" value="KAJ8033856.1"/>
    <property type="molecule type" value="Genomic_DNA"/>
</dbReference>
<sequence>MGNSPDRYQKIGISNENRAINDRPSSDFVSRDTHRGSHTAKLINLTCTDSSPSVSPRRNRAYGENRPRDNDFRILGHRAFNPYMRGEGLENCDNEFSSRGGITYRGVTGNYSPDHNGSGSIYKPLRRDHANWDRTYPIRSTKDNTFQDGGNCAYPLAEYRGAVPKRTEVRPSAYDGKSEWKDYIVQFELIADLNRWDPLTKGMQLASALRGNALSVLGDLDSSMRRNYESLVGALSKRFGSQNKTELFRARLKSRQRQKDEGLPELAQSVRRLVKLAYPKANYALQETLAKDHLLTRCLIPRCAGEFTVSPNMFRQCSKNSY</sequence>
<evidence type="ECO:0000313" key="3">
    <source>
        <dbReference type="Proteomes" id="UP001152320"/>
    </source>
</evidence>
<organism evidence="2 3">
    <name type="scientific">Holothuria leucospilota</name>
    <name type="common">Black long sea cucumber</name>
    <name type="synonym">Mertensiothuria leucospilota</name>
    <dbReference type="NCBI Taxonomy" id="206669"/>
    <lineage>
        <taxon>Eukaryota</taxon>
        <taxon>Metazoa</taxon>
        <taxon>Echinodermata</taxon>
        <taxon>Eleutherozoa</taxon>
        <taxon>Echinozoa</taxon>
        <taxon>Holothuroidea</taxon>
        <taxon>Aspidochirotacea</taxon>
        <taxon>Aspidochirotida</taxon>
        <taxon>Holothuriidae</taxon>
        <taxon>Holothuria</taxon>
    </lineage>
</organism>
<feature type="compositionally biased region" description="Basic and acidic residues" evidence="1">
    <location>
        <begin position="19"/>
        <end position="35"/>
    </location>
</feature>
<dbReference type="OrthoDB" id="8034362at2759"/>